<proteinExistence type="predicted"/>
<evidence type="ECO:0000313" key="2">
    <source>
        <dbReference type="EMBL" id="OGY63448.1"/>
    </source>
</evidence>
<keyword evidence="1" id="KW-0732">Signal</keyword>
<evidence type="ECO:0008006" key="4">
    <source>
        <dbReference type="Google" id="ProtNLM"/>
    </source>
</evidence>
<accession>A0A1G1ZFQ3</accession>
<evidence type="ECO:0000256" key="1">
    <source>
        <dbReference type="SAM" id="SignalP"/>
    </source>
</evidence>
<evidence type="ECO:0000313" key="3">
    <source>
        <dbReference type="Proteomes" id="UP000177960"/>
    </source>
</evidence>
<feature type="signal peptide" evidence="1">
    <location>
        <begin position="1"/>
        <end position="28"/>
    </location>
</feature>
<dbReference type="AlphaFoldDB" id="A0A1G1ZFQ3"/>
<name>A0A1G1ZFQ3_9BACT</name>
<gene>
    <name evidence="2" type="ORF">A3B92_01505</name>
</gene>
<feature type="chain" id="PRO_5009581817" description="Mannosyl-glycoprotein endo-beta-N-acetylglucosamidase-like domain-containing protein" evidence="1">
    <location>
        <begin position="29"/>
        <end position="189"/>
    </location>
</feature>
<organism evidence="2 3">
    <name type="scientific">Candidatus Harrisonbacteria bacterium RIFCSPHIGHO2_02_FULL_42_16</name>
    <dbReference type="NCBI Taxonomy" id="1798404"/>
    <lineage>
        <taxon>Bacteria</taxon>
        <taxon>Candidatus Harrisoniibacteriota</taxon>
    </lineage>
</organism>
<dbReference type="Proteomes" id="UP000177960">
    <property type="component" value="Unassembled WGS sequence"/>
</dbReference>
<sequence>MPVWEKKMKKIVMLAMLGALSLAPVRQAAALEETDLTNTLEILGFVSGVYGEMNVPTQVSEEMLEYFAISQIGEYRGLSNLVKAIQNGKEIGRAEIEGYPYNLVSATLEKLEARAWLGFGERKISSNIMRDIDWYLYRKAREEYDGFDVYVAQDKSSRYRQTLNKLLDLLEIRYRHFKKVLDAKLDHKS</sequence>
<dbReference type="STRING" id="1798404.A3B92_01505"/>
<protein>
    <recommendedName>
        <fullName evidence="4">Mannosyl-glycoprotein endo-beta-N-acetylglucosamidase-like domain-containing protein</fullName>
    </recommendedName>
</protein>
<dbReference type="EMBL" id="MHJG01000022">
    <property type="protein sequence ID" value="OGY63448.1"/>
    <property type="molecule type" value="Genomic_DNA"/>
</dbReference>
<comment type="caution">
    <text evidence="2">The sequence shown here is derived from an EMBL/GenBank/DDBJ whole genome shotgun (WGS) entry which is preliminary data.</text>
</comment>
<reference evidence="2 3" key="1">
    <citation type="journal article" date="2016" name="Nat. Commun.">
        <title>Thousands of microbial genomes shed light on interconnected biogeochemical processes in an aquifer system.</title>
        <authorList>
            <person name="Anantharaman K."/>
            <person name="Brown C.T."/>
            <person name="Hug L.A."/>
            <person name="Sharon I."/>
            <person name="Castelle C.J."/>
            <person name="Probst A.J."/>
            <person name="Thomas B.C."/>
            <person name="Singh A."/>
            <person name="Wilkins M.J."/>
            <person name="Karaoz U."/>
            <person name="Brodie E.L."/>
            <person name="Williams K.H."/>
            <person name="Hubbard S.S."/>
            <person name="Banfield J.F."/>
        </authorList>
    </citation>
    <scope>NUCLEOTIDE SEQUENCE [LARGE SCALE GENOMIC DNA]</scope>
</reference>